<dbReference type="InterPro" id="IPR001304">
    <property type="entry name" value="C-type_lectin-like"/>
</dbReference>
<feature type="domain" description="C-type lectin" evidence="2">
    <location>
        <begin position="107"/>
        <end position="226"/>
    </location>
</feature>
<evidence type="ECO:0000313" key="4">
    <source>
        <dbReference type="Proteomes" id="UP001445076"/>
    </source>
</evidence>
<feature type="chain" id="PRO_5043799653" description="C-type lectin domain-containing protein" evidence="1">
    <location>
        <begin position="22"/>
        <end position="240"/>
    </location>
</feature>
<dbReference type="EMBL" id="JARKIK010000056">
    <property type="protein sequence ID" value="KAK8732799.1"/>
    <property type="molecule type" value="Genomic_DNA"/>
</dbReference>
<evidence type="ECO:0000313" key="3">
    <source>
        <dbReference type="EMBL" id="KAK8732799.1"/>
    </source>
</evidence>
<evidence type="ECO:0000256" key="1">
    <source>
        <dbReference type="SAM" id="SignalP"/>
    </source>
</evidence>
<proteinExistence type="predicted"/>
<protein>
    <recommendedName>
        <fullName evidence="2">C-type lectin domain-containing protein</fullName>
    </recommendedName>
</protein>
<reference evidence="3 4" key="1">
    <citation type="journal article" date="2024" name="BMC Genomics">
        <title>Genome assembly of redclaw crayfish (Cherax quadricarinatus) provides insights into its immune adaptation and hypoxia tolerance.</title>
        <authorList>
            <person name="Liu Z."/>
            <person name="Zheng J."/>
            <person name="Li H."/>
            <person name="Fang K."/>
            <person name="Wang S."/>
            <person name="He J."/>
            <person name="Zhou D."/>
            <person name="Weng S."/>
            <person name="Chi M."/>
            <person name="Gu Z."/>
            <person name="He J."/>
            <person name="Li F."/>
            <person name="Wang M."/>
        </authorList>
    </citation>
    <scope>NUCLEOTIDE SEQUENCE [LARGE SCALE GENOMIC DNA]</scope>
    <source>
        <strain evidence="3">ZL_2023a</strain>
    </source>
</reference>
<gene>
    <name evidence="3" type="ORF">OTU49_006933</name>
</gene>
<feature type="signal peptide" evidence="1">
    <location>
        <begin position="1"/>
        <end position="21"/>
    </location>
</feature>
<dbReference type="Proteomes" id="UP001445076">
    <property type="component" value="Unassembled WGS sequence"/>
</dbReference>
<dbReference type="Pfam" id="PF00059">
    <property type="entry name" value="Lectin_C"/>
    <property type="match status" value="1"/>
</dbReference>
<dbReference type="AlphaFoldDB" id="A0AAW0WZD4"/>
<dbReference type="InterPro" id="IPR050801">
    <property type="entry name" value="Ca-Dep_Lectins_ImmuneDev"/>
</dbReference>
<comment type="caution">
    <text evidence="3">The sequence shown here is derived from an EMBL/GenBank/DDBJ whole genome shotgun (WGS) entry which is preliminary data.</text>
</comment>
<organism evidence="3 4">
    <name type="scientific">Cherax quadricarinatus</name>
    <name type="common">Australian red claw crayfish</name>
    <dbReference type="NCBI Taxonomy" id="27406"/>
    <lineage>
        <taxon>Eukaryota</taxon>
        <taxon>Metazoa</taxon>
        <taxon>Ecdysozoa</taxon>
        <taxon>Arthropoda</taxon>
        <taxon>Crustacea</taxon>
        <taxon>Multicrustacea</taxon>
        <taxon>Malacostraca</taxon>
        <taxon>Eumalacostraca</taxon>
        <taxon>Eucarida</taxon>
        <taxon>Decapoda</taxon>
        <taxon>Pleocyemata</taxon>
        <taxon>Astacidea</taxon>
        <taxon>Parastacoidea</taxon>
        <taxon>Parastacidae</taxon>
        <taxon>Cherax</taxon>
    </lineage>
</organism>
<sequence>MLRLLVVVVMTTAALRVDVRAYIEPEVRNHELFTPIHENCTQSLMELLLLRQEIRLNQLVDTEKESATTLATVAHLLTELKDAIISKPKQESEDFHSEECTAPFSRVGKTCLLLAMGQKITWAAARQYCSARGGDLATFSDANTYAEYLGYINSVNTENIPVGVWIGGTDEAEEGVWTWITGELMPRGPPFWGSTDGYKPEPGNGRAGNCAILWHPDKYYVHDVHCTYTDVVPLCQKIYN</sequence>
<accession>A0AAW0WZD4</accession>
<keyword evidence="4" id="KW-1185">Reference proteome</keyword>
<evidence type="ECO:0000259" key="2">
    <source>
        <dbReference type="PROSITE" id="PS50041"/>
    </source>
</evidence>
<dbReference type="PROSITE" id="PS50041">
    <property type="entry name" value="C_TYPE_LECTIN_2"/>
    <property type="match status" value="1"/>
</dbReference>
<dbReference type="SUPFAM" id="SSF56436">
    <property type="entry name" value="C-type lectin-like"/>
    <property type="match status" value="1"/>
</dbReference>
<dbReference type="InterPro" id="IPR016187">
    <property type="entry name" value="CTDL_fold"/>
</dbReference>
<keyword evidence="1" id="KW-0732">Signal</keyword>
<name>A0AAW0WZD4_CHEQU</name>
<dbReference type="Gene3D" id="3.10.100.10">
    <property type="entry name" value="Mannose-Binding Protein A, subunit A"/>
    <property type="match status" value="1"/>
</dbReference>
<dbReference type="PANTHER" id="PTHR22801:SF63">
    <property type="entry name" value="C-TYPE LECTIN DOMAIN-CONTAINING PROTEIN"/>
    <property type="match status" value="1"/>
</dbReference>
<dbReference type="InterPro" id="IPR016186">
    <property type="entry name" value="C-type_lectin-like/link_sf"/>
</dbReference>
<dbReference type="CDD" id="cd00037">
    <property type="entry name" value="CLECT"/>
    <property type="match status" value="1"/>
</dbReference>
<dbReference type="SMART" id="SM00034">
    <property type="entry name" value="CLECT"/>
    <property type="match status" value="1"/>
</dbReference>
<dbReference type="PANTHER" id="PTHR22801">
    <property type="entry name" value="LITHOSTATHINE"/>
    <property type="match status" value="1"/>
</dbReference>